<dbReference type="InterPro" id="IPR000477">
    <property type="entry name" value="RT_dom"/>
</dbReference>
<dbReference type="PANTHER" id="PTHR34047:SF8">
    <property type="entry name" value="PROTEIN YKFC"/>
    <property type="match status" value="1"/>
</dbReference>
<comment type="caution">
    <text evidence="3">The sequence shown here is derived from an EMBL/GenBank/DDBJ whole genome shotgun (WGS) entry which is preliminary data.</text>
</comment>
<dbReference type="AlphaFoldDB" id="A0A1V1PF99"/>
<keyword evidence="3" id="KW-0548">Nucleotidyltransferase</keyword>
<feature type="domain" description="Reverse transcriptase" evidence="2">
    <location>
        <begin position="1"/>
        <end position="79"/>
    </location>
</feature>
<dbReference type="InterPro" id="IPR013597">
    <property type="entry name" value="Mat_intron_G2"/>
</dbReference>
<dbReference type="InterPro" id="IPR051083">
    <property type="entry name" value="GrpII_Intron_Splice-Mob/Def"/>
</dbReference>
<evidence type="ECO:0000256" key="1">
    <source>
        <dbReference type="ARBA" id="ARBA00034120"/>
    </source>
</evidence>
<keyword evidence="3" id="KW-0808">Transferase</keyword>
<keyword evidence="3" id="KW-0695">RNA-directed DNA polymerase</keyword>
<dbReference type="PROSITE" id="PS50878">
    <property type="entry name" value="RT_POL"/>
    <property type="match status" value="1"/>
</dbReference>
<sequence length="251" mass="29555">MTLDGLEKAVHSAVPRRSRVNFVRYADDFIVTGKSKRILETQIKPVIEAFLSERGLTLSPEKTKITYIRDGFTFLGQTFCKDSNKLHITPSKEGMLAVMKEVKRIILKYRSAPMPMLIGRLNQTLRGWGNYHRWVVSSRAFRKVYNYVFQQLWREMKRKHRNKPRKWVYKRYWTSAKGLKAFSVKYKMKNGSKKIYQIFKLSRIGAKRYVKVRAHANPYLKKDAQYFNNRRHNKKSKIAMTWGDVPAGSVP</sequence>
<dbReference type="SUPFAM" id="SSF56672">
    <property type="entry name" value="DNA/RNA polymerases"/>
    <property type="match status" value="1"/>
</dbReference>
<name>A0A1V1PF99_9BACT</name>
<gene>
    <name evidence="3" type="ORF">OMM_00868</name>
</gene>
<dbReference type="PANTHER" id="PTHR34047">
    <property type="entry name" value="NUCLEAR INTRON MATURASE 1, MITOCHONDRIAL-RELATED"/>
    <property type="match status" value="1"/>
</dbReference>
<organism evidence="3 4">
    <name type="scientific">Candidatus Magnetoglobus multicellularis str. Araruama</name>
    <dbReference type="NCBI Taxonomy" id="890399"/>
    <lineage>
        <taxon>Bacteria</taxon>
        <taxon>Pseudomonadati</taxon>
        <taxon>Thermodesulfobacteriota</taxon>
        <taxon>Desulfobacteria</taxon>
        <taxon>Desulfobacterales</taxon>
        <taxon>Desulfobacteraceae</taxon>
        <taxon>Candidatus Magnetoglobus</taxon>
    </lineage>
</organism>
<evidence type="ECO:0000313" key="4">
    <source>
        <dbReference type="Proteomes" id="UP000189670"/>
    </source>
</evidence>
<evidence type="ECO:0000259" key="2">
    <source>
        <dbReference type="PROSITE" id="PS50878"/>
    </source>
</evidence>
<proteinExistence type="inferred from homology"/>
<reference evidence="4" key="1">
    <citation type="submission" date="2012-11" db="EMBL/GenBank/DDBJ databases">
        <authorList>
            <person name="Lucero-Rivera Y.E."/>
            <person name="Tovar-Ramirez D."/>
        </authorList>
    </citation>
    <scope>NUCLEOTIDE SEQUENCE [LARGE SCALE GENOMIC DNA]</scope>
    <source>
        <strain evidence="4">Araruama</strain>
    </source>
</reference>
<dbReference type="Pfam" id="PF08388">
    <property type="entry name" value="GIIM"/>
    <property type="match status" value="1"/>
</dbReference>
<comment type="similarity">
    <text evidence="1">Belongs to the bacterial reverse transcriptase family.</text>
</comment>
<dbReference type="GO" id="GO:0003964">
    <property type="term" value="F:RNA-directed DNA polymerase activity"/>
    <property type="evidence" value="ECO:0007669"/>
    <property type="project" value="UniProtKB-KW"/>
</dbReference>
<dbReference type="Pfam" id="PF00078">
    <property type="entry name" value="RVT_1"/>
    <property type="match status" value="1"/>
</dbReference>
<protein>
    <submittedName>
        <fullName evidence="3">RNA-directed DNA polymerase</fullName>
    </submittedName>
</protein>
<dbReference type="Proteomes" id="UP000189670">
    <property type="component" value="Unassembled WGS sequence"/>
</dbReference>
<accession>A0A1V1PF99</accession>
<dbReference type="EMBL" id="ATBP01000052">
    <property type="protein sequence ID" value="ETR73557.1"/>
    <property type="molecule type" value="Genomic_DNA"/>
</dbReference>
<dbReference type="InterPro" id="IPR043502">
    <property type="entry name" value="DNA/RNA_pol_sf"/>
</dbReference>
<evidence type="ECO:0000313" key="3">
    <source>
        <dbReference type="EMBL" id="ETR73557.1"/>
    </source>
</evidence>